<dbReference type="InParanoid" id="A0A200QUV6"/>
<dbReference type="OrthoDB" id="764584at2759"/>
<keyword evidence="2" id="KW-1185">Reference proteome</keyword>
<reference evidence="1 2" key="1">
    <citation type="journal article" date="2017" name="Mol. Plant">
        <title>The Genome of Medicinal Plant Macleaya cordata Provides New Insights into Benzylisoquinoline Alkaloids Metabolism.</title>
        <authorList>
            <person name="Liu X."/>
            <person name="Liu Y."/>
            <person name="Huang P."/>
            <person name="Ma Y."/>
            <person name="Qing Z."/>
            <person name="Tang Q."/>
            <person name="Cao H."/>
            <person name="Cheng P."/>
            <person name="Zheng Y."/>
            <person name="Yuan Z."/>
            <person name="Zhou Y."/>
            <person name="Liu J."/>
            <person name="Tang Z."/>
            <person name="Zhuo Y."/>
            <person name="Zhang Y."/>
            <person name="Yu L."/>
            <person name="Huang J."/>
            <person name="Yang P."/>
            <person name="Peng Q."/>
            <person name="Zhang J."/>
            <person name="Jiang W."/>
            <person name="Zhang Z."/>
            <person name="Lin K."/>
            <person name="Ro D.K."/>
            <person name="Chen X."/>
            <person name="Xiong X."/>
            <person name="Shang Y."/>
            <person name="Huang S."/>
            <person name="Zeng J."/>
        </authorList>
    </citation>
    <scope>NUCLEOTIDE SEQUENCE [LARGE SCALE GENOMIC DNA]</scope>
    <source>
        <strain evidence="2">cv. BLH2017</strain>
        <tissue evidence="1">Root</tissue>
    </source>
</reference>
<name>A0A200QUV6_MACCD</name>
<dbReference type="EMBL" id="MVGT01001059">
    <property type="protein sequence ID" value="OVA14249.1"/>
    <property type="molecule type" value="Genomic_DNA"/>
</dbReference>
<dbReference type="Proteomes" id="UP000195402">
    <property type="component" value="Unassembled WGS sequence"/>
</dbReference>
<dbReference type="AlphaFoldDB" id="A0A200QUV6"/>
<gene>
    <name evidence="1" type="ORF">BVC80_9025g31</name>
</gene>
<protein>
    <submittedName>
        <fullName evidence="1">Uncharacterized protein</fullName>
    </submittedName>
</protein>
<dbReference type="PANTHER" id="PTHR33702">
    <property type="entry name" value="BNAA09G40010D PROTEIN"/>
    <property type="match status" value="1"/>
</dbReference>
<organism evidence="1 2">
    <name type="scientific">Macleaya cordata</name>
    <name type="common">Five-seeded plume-poppy</name>
    <name type="synonym">Bocconia cordata</name>
    <dbReference type="NCBI Taxonomy" id="56857"/>
    <lineage>
        <taxon>Eukaryota</taxon>
        <taxon>Viridiplantae</taxon>
        <taxon>Streptophyta</taxon>
        <taxon>Embryophyta</taxon>
        <taxon>Tracheophyta</taxon>
        <taxon>Spermatophyta</taxon>
        <taxon>Magnoliopsida</taxon>
        <taxon>Ranunculales</taxon>
        <taxon>Papaveraceae</taxon>
        <taxon>Papaveroideae</taxon>
        <taxon>Macleaya</taxon>
    </lineage>
</organism>
<accession>A0A200QUV6</accession>
<evidence type="ECO:0000313" key="1">
    <source>
        <dbReference type="EMBL" id="OVA14249.1"/>
    </source>
</evidence>
<dbReference type="PANTHER" id="PTHR33702:SF16">
    <property type="match status" value="1"/>
</dbReference>
<evidence type="ECO:0000313" key="2">
    <source>
        <dbReference type="Proteomes" id="UP000195402"/>
    </source>
</evidence>
<proteinExistence type="predicted"/>
<comment type="caution">
    <text evidence="1">The sequence shown here is derived from an EMBL/GenBank/DDBJ whole genome shotgun (WGS) entry which is preliminary data.</text>
</comment>
<sequence length="92" mass="10257">MLLPCFLCGENDINVLTVHSGGIRRMSRQLRDAYVNLMLRLAGNIVSLNNGNVFGGTNKRIVNAEEVSKAISPSEYEERLVFEIYKVLVASQ</sequence>